<feature type="domain" description="Glycoside hydrolase family 65 central catalytic" evidence="1">
    <location>
        <begin position="1"/>
        <end position="68"/>
    </location>
</feature>
<dbReference type="RefSeq" id="WP_164359085.1">
    <property type="nucleotide sequence ID" value="NZ_JAAGME010001590.1"/>
</dbReference>
<dbReference type="GO" id="GO:0003824">
    <property type="term" value="F:catalytic activity"/>
    <property type="evidence" value="ECO:0007669"/>
    <property type="project" value="InterPro"/>
</dbReference>
<dbReference type="Gene3D" id="1.50.10.10">
    <property type="match status" value="1"/>
</dbReference>
<comment type="caution">
    <text evidence="2">The sequence shown here is derived from an EMBL/GenBank/DDBJ whole genome shotgun (WGS) entry which is preliminary data.</text>
</comment>
<accession>A0A6N9VIH1</accession>
<evidence type="ECO:0000313" key="3">
    <source>
        <dbReference type="Proteomes" id="UP000471648"/>
    </source>
</evidence>
<dbReference type="InterPro" id="IPR005195">
    <property type="entry name" value="Glyco_hydro_65_M"/>
</dbReference>
<dbReference type="InterPro" id="IPR012341">
    <property type="entry name" value="6hp_glycosidase-like_sf"/>
</dbReference>
<dbReference type="AlphaFoldDB" id="A0A6N9VIH1"/>
<dbReference type="InterPro" id="IPR008928">
    <property type="entry name" value="6-hairpin_glycosidase_sf"/>
</dbReference>
<organism evidence="2 3">
    <name type="scientific">Streptomyces microflavus</name>
    <name type="common">Streptomyces lipmanii</name>
    <dbReference type="NCBI Taxonomy" id="1919"/>
    <lineage>
        <taxon>Bacteria</taxon>
        <taxon>Bacillati</taxon>
        <taxon>Actinomycetota</taxon>
        <taxon>Actinomycetes</taxon>
        <taxon>Kitasatosporales</taxon>
        <taxon>Streptomycetaceae</taxon>
        <taxon>Streptomyces</taxon>
    </lineage>
</organism>
<feature type="non-terminal residue" evidence="2">
    <location>
        <position position="68"/>
    </location>
</feature>
<reference evidence="2 3" key="1">
    <citation type="submission" date="2020-01" db="EMBL/GenBank/DDBJ databases">
        <title>Insect and environment-associated Actinomycetes.</title>
        <authorList>
            <person name="Currrie C."/>
            <person name="Chevrette M."/>
            <person name="Carlson C."/>
            <person name="Stubbendieck R."/>
            <person name="Wendt-Pienkowski E."/>
        </authorList>
    </citation>
    <scope>NUCLEOTIDE SEQUENCE [LARGE SCALE GENOMIC DNA]</scope>
    <source>
        <strain evidence="2 3">SID14438</strain>
    </source>
</reference>
<sequence>RWEEVSRNLHIPFHDGVISQFDGYGELRELDWDGYRAKYGDIRRLDRILEAEGDTVDRYQASKQADVL</sequence>
<dbReference type="Pfam" id="PF03632">
    <property type="entry name" value="Glyco_hydro_65m"/>
    <property type="match status" value="1"/>
</dbReference>
<evidence type="ECO:0000259" key="1">
    <source>
        <dbReference type="Pfam" id="PF03632"/>
    </source>
</evidence>
<feature type="non-terminal residue" evidence="2">
    <location>
        <position position="1"/>
    </location>
</feature>
<gene>
    <name evidence="2" type="ORF">G3I39_37140</name>
</gene>
<dbReference type="Proteomes" id="UP000471648">
    <property type="component" value="Unassembled WGS sequence"/>
</dbReference>
<protein>
    <recommendedName>
        <fullName evidence="1">Glycoside hydrolase family 65 central catalytic domain-containing protein</fullName>
    </recommendedName>
</protein>
<dbReference type="SUPFAM" id="SSF48208">
    <property type="entry name" value="Six-hairpin glycosidases"/>
    <property type="match status" value="1"/>
</dbReference>
<proteinExistence type="predicted"/>
<name>A0A6N9VIH1_STRMI</name>
<dbReference type="GO" id="GO:0005975">
    <property type="term" value="P:carbohydrate metabolic process"/>
    <property type="evidence" value="ECO:0007669"/>
    <property type="project" value="InterPro"/>
</dbReference>
<evidence type="ECO:0000313" key="2">
    <source>
        <dbReference type="EMBL" id="NEB72660.1"/>
    </source>
</evidence>
<dbReference type="EMBL" id="JAAGME010001590">
    <property type="protein sequence ID" value="NEB72660.1"/>
    <property type="molecule type" value="Genomic_DNA"/>
</dbReference>